<evidence type="ECO:0000256" key="1">
    <source>
        <dbReference type="SAM" id="MobiDB-lite"/>
    </source>
</evidence>
<proteinExistence type="predicted"/>
<name>A0A0N4WW84_HAEPC</name>
<feature type="compositionally biased region" description="Low complexity" evidence="1">
    <location>
        <begin position="125"/>
        <end position="134"/>
    </location>
</feature>
<organism evidence="2">
    <name type="scientific">Haemonchus placei</name>
    <name type="common">Barber's pole worm</name>
    <dbReference type="NCBI Taxonomy" id="6290"/>
    <lineage>
        <taxon>Eukaryota</taxon>
        <taxon>Metazoa</taxon>
        <taxon>Ecdysozoa</taxon>
        <taxon>Nematoda</taxon>
        <taxon>Chromadorea</taxon>
        <taxon>Rhabditida</taxon>
        <taxon>Rhabditina</taxon>
        <taxon>Rhabditomorpha</taxon>
        <taxon>Strongyloidea</taxon>
        <taxon>Trichostrongylidae</taxon>
        <taxon>Haemonchus</taxon>
    </lineage>
</organism>
<feature type="region of interest" description="Disordered" evidence="1">
    <location>
        <begin position="1"/>
        <end position="67"/>
    </location>
</feature>
<protein>
    <submittedName>
        <fullName evidence="2">BZIP domain-containing protein</fullName>
    </submittedName>
</protein>
<evidence type="ECO:0000313" key="2">
    <source>
        <dbReference type="WBParaSite" id="HPLM_0001600101-mRNA-1"/>
    </source>
</evidence>
<accession>A0A0N4WW84</accession>
<dbReference type="AlphaFoldDB" id="A0A0N4WW84"/>
<feature type="compositionally biased region" description="Basic and acidic residues" evidence="1">
    <location>
        <begin position="26"/>
        <end position="38"/>
    </location>
</feature>
<reference evidence="2" key="1">
    <citation type="submission" date="2017-02" db="UniProtKB">
        <authorList>
            <consortium name="WormBaseParasite"/>
        </authorList>
    </citation>
    <scope>IDENTIFICATION</scope>
</reference>
<feature type="region of interest" description="Disordered" evidence="1">
    <location>
        <begin position="83"/>
        <end position="137"/>
    </location>
</feature>
<dbReference type="WBParaSite" id="HPLM_0001600101-mRNA-1">
    <property type="protein sequence ID" value="HPLM_0001600101-mRNA-1"/>
    <property type="gene ID" value="HPLM_0001600101"/>
</dbReference>
<sequence>LPTESTGNSPRLPQQKQRAKRRAREARRSRITENRFQVDRSFQTFSPLPNIPFACDDPVPGPHPQPHEERVSAEEAATYQVSPFSPVTDNFGPHIVAGRRTGNNGRTLPPARNPGPSTSGISIRASSAHGQVHQQAHHHNRSIVLLYKIQIL</sequence>
<feature type="compositionally biased region" description="Polar residues" evidence="1">
    <location>
        <begin position="1"/>
        <end position="12"/>
    </location>
</feature>